<accession>I5B5K5</accession>
<proteinExistence type="inferred from homology"/>
<evidence type="ECO:0000259" key="2">
    <source>
        <dbReference type="PROSITE" id="PS50943"/>
    </source>
</evidence>
<dbReference type="CDD" id="cd00093">
    <property type="entry name" value="HTH_XRE"/>
    <property type="match status" value="1"/>
</dbReference>
<organism evidence="3 4">
    <name type="scientific">Desulfobacter postgatei 2ac9</name>
    <dbReference type="NCBI Taxonomy" id="879212"/>
    <lineage>
        <taxon>Bacteria</taxon>
        <taxon>Pseudomonadati</taxon>
        <taxon>Thermodesulfobacteriota</taxon>
        <taxon>Desulfobacteria</taxon>
        <taxon>Desulfobacterales</taxon>
        <taxon>Desulfobacteraceae</taxon>
        <taxon>Desulfobacter</taxon>
    </lineage>
</organism>
<dbReference type="eggNOG" id="COG1813">
    <property type="taxonomic scope" value="Bacteria"/>
</dbReference>
<gene>
    <name evidence="3" type="ORF">DespoDRAFT_02951</name>
</gene>
<dbReference type="InterPro" id="IPR010359">
    <property type="entry name" value="IrrE_HExxH"/>
</dbReference>
<keyword evidence="4" id="KW-1185">Reference proteome</keyword>
<dbReference type="PANTHER" id="PTHR43236:SF1">
    <property type="entry name" value="BLL7220 PROTEIN"/>
    <property type="match status" value="1"/>
</dbReference>
<comment type="similarity">
    <text evidence="1">Belongs to the short-chain fatty acyl-CoA assimilation regulator (ScfR) family.</text>
</comment>
<name>I5B5K5_9BACT</name>
<dbReference type="eggNOG" id="COG2856">
    <property type="taxonomic scope" value="Bacteria"/>
</dbReference>
<dbReference type="OrthoDB" id="9794834at2"/>
<dbReference type="STRING" id="879212.DespoDRAFT_02951"/>
<dbReference type="SMART" id="SM00530">
    <property type="entry name" value="HTH_XRE"/>
    <property type="match status" value="1"/>
</dbReference>
<dbReference type="RefSeq" id="WP_004074404.1">
    <property type="nucleotide sequence ID" value="NZ_CM001488.1"/>
</dbReference>
<dbReference type="Pfam" id="PF06114">
    <property type="entry name" value="Peptidase_M78"/>
    <property type="match status" value="1"/>
</dbReference>
<dbReference type="EMBL" id="CM001488">
    <property type="protein sequence ID" value="EIM64768.1"/>
    <property type="molecule type" value="Genomic_DNA"/>
</dbReference>
<evidence type="ECO:0000256" key="1">
    <source>
        <dbReference type="ARBA" id="ARBA00007227"/>
    </source>
</evidence>
<sequence>MSEDLKFIGNNIRSFRQSRNWTLAQLASKIGIQEGPLGRIERGGNLPSATVIHNLAQALNIPIDALFAPDPSRARAAAAETDTAHVTIEADASVPPKALLSVCRKLMSAFHTLEEILGVQKHALLPLSIPFKPDYAGMEQLAAQVRTTMGTGDAVVFDYLELFENFGLRVLLFPFMKPANNFDGLSFFEPVHQNAFFFINSRKNPEKQLFCLVTELGKILIFNQMKIRKETLFPDTGPTSESRPINPIRAARHFAATFLMPDTAVRSTVGQLGITPDTWTWDLILRIKHRFGISTEAFIYRLLELDLITEDASSTYIQKIKTHYQQTGFGEPDASRRILNAQCR</sequence>
<dbReference type="InterPro" id="IPR001387">
    <property type="entry name" value="Cro/C1-type_HTH"/>
</dbReference>
<feature type="domain" description="HTH cro/C1-type" evidence="2">
    <location>
        <begin position="12"/>
        <end position="66"/>
    </location>
</feature>
<dbReference type="HOGENOM" id="CLU_713157_0_0_7"/>
<dbReference type="InterPro" id="IPR010982">
    <property type="entry name" value="Lambda_DNA-bd_dom_sf"/>
</dbReference>
<protein>
    <submittedName>
        <fullName evidence="3">Putative Zn peptidase</fullName>
    </submittedName>
</protein>
<evidence type="ECO:0000313" key="4">
    <source>
        <dbReference type="Proteomes" id="UP000005778"/>
    </source>
</evidence>
<dbReference type="Proteomes" id="UP000005778">
    <property type="component" value="Chromosome"/>
</dbReference>
<dbReference type="InterPro" id="IPR052345">
    <property type="entry name" value="Rad_response_metalloprotease"/>
</dbReference>
<dbReference type="Gene3D" id="1.10.260.40">
    <property type="entry name" value="lambda repressor-like DNA-binding domains"/>
    <property type="match status" value="1"/>
</dbReference>
<evidence type="ECO:0000313" key="3">
    <source>
        <dbReference type="EMBL" id="EIM64768.1"/>
    </source>
</evidence>
<dbReference type="Pfam" id="PF01381">
    <property type="entry name" value="HTH_3"/>
    <property type="match status" value="1"/>
</dbReference>
<dbReference type="SUPFAM" id="SSF47413">
    <property type="entry name" value="lambda repressor-like DNA-binding domains"/>
    <property type="match status" value="1"/>
</dbReference>
<reference evidence="3 4" key="1">
    <citation type="submission" date="2011-09" db="EMBL/GenBank/DDBJ databases">
        <authorList>
            <consortium name="US DOE Joint Genome Institute (JGI-PGF)"/>
            <person name="Lucas S."/>
            <person name="Han J."/>
            <person name="Lapidus A."/>
            <person name="Cheng J.-F."/>
            <person name="Goodwin L."/>
            <person name="Pitluck S."/>
            <person name="Peters L."/>
            <person name="Land M.L."/>
            <person name="Hauser L."/>
            <person name="Orellana R."/>
            <person name="Lovley D."/>
            <person name="Woyke T.J."/>
        </authorList>
    </citation>
    <scope>NUCLEOTIDE SEQUENCE [LARGE SCALE GENOMIC DNA]</scope>
    <source>
        <strain evidence="3 4">2ac9</strain>
    </source>
</reference>
<dbReference type="PROSITE" id="PS50943">
    <property type="entry name" value="HTH_CROC1"/>
    <property type="match status" value="1"/>
</dbReference>
<reference evidence="3 4" key="2">
    <citation type="submission" date="2012-02" db="EMBL/GenBank/DDBJ databases">
        <title>Improved High-Quality Draft sequence of Desulfobacter postgatei 2ac9.</title>
        <authorList>
            <consortium name="US DOE Joint Genome Institute"/>
            <person name="Lucas S."/>
            <person name="Han J."/>
            <person name="Lapidus A."/>
            <person name="Cheng J.-F."/>
            <person name="Goodwin L."/>
            <person name="Pitluck S."/>
            <person name="Peters L."/>
            <person name="Ovchinnikova G."/>
            <person name="Held B."/>
            <person name="Detter J.C."/>
            <person name="Han C."/>
            <person name="Tapia R."/>
            <person name="Land M."/>
            <person name="Hauser L."/>
            <person name="Kyrpides N."/>
            <person name="Ivanova N."/>
            <person name="Pagani I."/>
            <person name="Orellana R."/>
            <person name="Lovley D."/>
            <person name="Woyke T."/>
        </authorList>
    </citation>
    <scope>NUCLEOTIDE SEQUENCE [LARGE SCALE GENOMIC DNA]</scope>
    <source>
        <strain evidence="3 4">2ac9</strain>
    </source>
</reference>
<dbReference type="PANTHER" id="PTHR43236">
    <property type="entry name" value="ANTITOXIN HIGA1"/>
    <property type="match status" value="1"/>
</dbReference>
<dbReference type="GO" id="GO:0003677">
    <property type="term" value="F:DNA binding"/>
    <property type="evidence" value="ECO:0007669"/>
    <property type="project" value="InterPro"/>
</dbReference>
<dbReference type="AlphaFoldDB" id="I5B5K5"/>